<comment type="caution">
    <text evidence="1">The sequence shown here is derived from an EMBL/GenBank/DDBJ whole genome shotgun (WGS) entry which is preliminary data.</text>
</comment>
<evidence type="ECO:0000313" key="2">
    <source>
        <dbReference type="Proteomes" id="UP001150603"/>
    </source>
</evidence>
<organism evidence="1 2">
    <name type="scientific">Linderina macrospora</name>
    <dbReference type="NCBI Taxonomy" id="4868"/>
    <lineage>
        <taxon>Eukaryota</taxon>
        <taxon>Fungi</taxon>
        <taxon>Fungi incertae sedis</taxon>
        <taxon>Zoopagomycota</taxon>
        <taxon>Kickxellomycotina</taxon>
        <taxon>Kickxellomycetes</taxon>
        <taxon>Kickxellales</taxon>
        <taxon>Kickxellaceae</taxon>
        <taxon>Linderina</taxon>
    </lineage>
</organism>
<sequence>MAVKALKHALLTGFKPFGTPLPADNRSWETIKQLQNECIETDSTTVVCHCHELPVNYGPVSEQVPKLHLAHPYSIVIHCGAGVSGVVRLEKQAHKSGYSLPGNGGPSDLPAGGHVPVAADLPETLVTEIDVDGLRDHLIKGGWDKTEVSLDPGRYLCDFTYYTSLAEARTTYEKRGLVPPKTLFVHVPPNTEDPYTDRELAELVRQIIRFLA</sequence>
<dbReference type="EMBL" id="JANBPW010000159">
    <property type="protein sequence ID" value="KAJ1950647.1"/>
    <property type="molecule type" value="Genomic_DNA"/>
</dbReference>
<gene>
    <name evidence="1" type="ORF">FBU59_000579</name>
</gene>
<protein>
    <submittedName>
        <fullName evidence="1">Uncharacterized protein</fullName>
    </submittedName>
</protein>
<reference evidence="1" key="1">
    <citation type="submission" date="2022-07" db="EMBL/GenBank/DDBJ databases">
        <title>Phylogenomic reconstructions and comparative analyses of Kickxellomycotina fungi.</title>
        <authorList>
            <person name="Reynolds N.K."/>
            <person name="Stajich J.E."/>
            <person name="Barry K."/>
            <person name="Grigoriev I.V."/>
            <person name="Crous P."/>
            <person name="Smith M.E."/>
        </authorList>
    </citation>
    <scope>NUCLEOTIDE SEQUENCE</scope>
    <source>
        <strain evidence="1">NRRL 5244</strain>
    </source>
</reference>
<dbReference type="Proteomes" id="UP001150603">
    <property type="component" value="Unassembled WGS sequence"/>
</dbReference>
<proteinExistence type="predicted"/>
<evidence type="ECO:0000313" key="1">
    <source>
        <dbReference type="EMBL" id="KAJ1950647.1"/>
    </source>
</evidence>
<keyword evidence="2" id="KW-1185">Reference proteome</keyword>
<accession>A0ACC1JGP4</accession>
<name>A0ACC1JGP4_9FUNG</name>